<reference evidence="1 2" key="1">
    <citation type="submission" date="2018-03" db="EMBL/GenBank/DDBJ databases">
        <title>Genomes of Pezizomycetes fungi and the evolution of truffles.</title>
        <authorList>
            <person name="Murat C."/>
            <person name="Payen T."/>
            <person name="Noel B."/>
            <person name="Kuo A."/>
            <person name="Martin F.M."/>
        </authorList>
    </citation>
    <scope>NUCLEOTIDE SEQUENCE [LARGE SCALE GENOMIC DNA]</scope>
    <source>
        <strain evidence="1">091103-1</strain>
    </source>
</reference>
<name>A0A317SI63_9PEZI</name>
<protein>
    <recommendedName>
        <fullName evidence="3">DDE Tnp4 domain-containing protein</fullName>
    </recommendedName>
</protein>
<comment type="caution">
    <text evidence="1">The sequence shown here is derived from an EMBL/GenBank/DDBJ whole genome shotgun (WGS) entry which is preliminary data.</text>
</comment>
<evidence type="ECO:0000313" key="2">
    <source>
        <dbReference type="Proteomes" id="UP000246991"/>
    </source>
</evidence>
<proteinExistence type="predicted"/>
<evidence type="ECO:0008006" key="3">
    <source>
        <dbReference type="Google" id="ProtNLM"/>
    </source>
</evidence>
<sequence>MTSYKEPLASWVEGRYSDFNIQLAVARVKIEHCFGILKNRWRSLQEVPVYICGKTDHM</sequence>
<keyword evidence="2" id="KW-1185">Reference proteome</keyword>
<gene>
    <name evidence="1" type="ORF">C7212DRAFT_283695</name>
</gene>
<organism evidence="1 2">
    <name type="scientific">Tuber magnatum</name>
    <name type="common">white Piedmont truffle</name>
    <dbReference type="NCBI Taxonomy" id="42249"/>
    <lineage>
        <taxon>Eukaryota</taxon>
        <taxon>Fungi</taxon>
        <taxon>Dikarya</taxon>
        <taxon>Ascomycota</taxon>
        <taxon>Pezizomycotina</taxon>
        <taxon>Pezizomycetes</taxon>
        <taxon>Pezizales</taxon>
        <taxon>Tuberaceae</taxon>
        <taxon>Tuber</taxon>
    </lineage>
</organism>
<evidence type="ECO:0000313" key="1">
    <source>
        <dbReference type="EMBL" id="PWW74184.1"/>
    </source>
</evidence>
<dbReference type="Proteomes" id="UP000246991">
    <property type="component" value="Unassembled WGS sequence"/>
</dbReference>
<dbReference type="EMBL" id="PYWC01000065">
    <property type="protein sequence ID" value="PWW74184.1"/>
    <property type="molecule type" value="Genomic_DNA"/>
</dbReference>
<accession>A0A317SI63</accession>
<dbReference type="OrthoDB" id="2668416at2759"/>
<dbReference type="AlphaFoldDB" id="A0A317SI63"/>